<dbReference type="InterPro" id="IPR011856">
    <property type="entry name" value="tRNA_endonuc-like_dom_sf"/>
</dbReference>
<dbReference type="PANTHER" id="PTHR30015:SF6">
    <property type="entry name" value="SLL1429 PROTEIN"/>
    <property type="match status" value="1"/>
</dbReference>
<gene>
    <name evidence="2" type="ORF">MNODULE_17865</name>
</gene>
<organism evidence="2 3">
    <name type="scientific">Candidatus Manganitrophus noduliformans</name>
    <dbReference type="NCBI Taxonomy" id="2606439"/>
    <lineage>
        <taxon>Bacteria</taxon>
        <taxon>Pseudomonadati</taxon>
        <taxon>Nitrospirota</taxon>
        <taxon>Nitrospiria</taxon>
        <taxon>Candidatus Troglogloeales</taxon>
        <taxon>Candidatus Manganitrophaceae</taxon>
        <taxon>Candidatus Manganitrophus</taxon>
    </lineage>
</organism>
<feature type="domain" description="Restriction endonuclease type IV Mrr" evidence="1">
    <location>
        <begin position="160"/>
        <end position="273"/>
    </location>
</feature>
<evidence type="ECO:0000259" key="1">
    <source>
        <dbReference type="Pfam" id="PF04471"/>
    </source>
</evidence>
<dbReference type="SUPFAM" id="SSF52980">
    <property type="entry name" value="Restriction endonuclease-like"/>
    <property type="match status" value="1"/>
</dbReference>
<dbReference type="InterPro" id="IPR052906">
    <property type="entry name" value="Type_IV_Methyl-Rstrct_Enzyme"/>
</dbReference>
<evidence type="ECO:0000313" key="2">
    <source>
        <dbReference type="EMBL" id="NKE72622.1"/>
    </source>
</evidence>
<comment type="caution">
    <text evidence="2">The sequence shown here is derived from an EMBL/GenBank/DDBJ whole genome shotgun (WGS) entry which is preliminary data.</text>
</comment>
<keyword evidence="3" id="KW-1185">Reference proteome</keyword>
<dbReference type="Gene3D" id="3.40.1350.10">
    <property type="match status" value="1"/>
</dbReference>
<dbReference type="InterPro" id="IPR007560">
    <property type="entry name" value="Restrct_endonuc_IV_Mrr"/>
</dbReference>
<accession>A0A7X6DSU5</accession>
<reference evidence="2 3" key="1">
    <citation type="journal article" date="2020" name="Nature">
        <title>Bacterial chemolithoautotrophy via manganese oxidation.</title>
        <authorList>
            <person name="Yu H."/>
            <person name="Leadbetter J.R."/>
        </authorList>
    </citation>
    <scope>NUCLEOTIDE SEQUENCE [LARGE SCALE GENOMIC DNA]</scope>
    <source>
        <strain evidence="2 3">Mn-1</strain>
    </source>
</reference>
<dbReference type="GO" id="GO:0015666">
    <property type="term" value="F:restriction endodeoxyribonuclease activity"/>
    <property type="evidence" value="ECO:0007669"/>
    <property type="project" value="TreeGrafter"/>
</dbReference>
<dbReference type="RefSeq" id="WP_168062447.1">
    <property type="nucleotide sequence ID" value="NZ_VTOW01000003.1"/>
</dbReference>
<dbReference type="InterPro" id="IPR011335">
    <property type="entry name" value="Restrct_endonuc-II-like"/>
</dbReference>
<keyword evidence="2" id="KW-0378">Hydrolase</keyword>
<proteinExistence type="predicted"/>
<dbReference type="Proteomes" id="UP000534783">
    <property type="component" value="Unassembled WGS sequence"/>
</dbReference>
<keyword evidence="2" id="KW-0255">Endonuclease</keyword>
<keyword evidence="2" id="KW-0540">Nuclease</keyword>
<dbReference type="Pfam" id="PF04471">
    <property type="entry name" value="Mrr_cat"/>
    <property type="match status" value="1"/>
</dbReference>
<dbReference type="GO" id="GO:0003677">
    <property type="term" value="F:DNA binding"/>
    <property type="evidence" value="ECO:0007669"/>
    <property type="project" value="InterPro"/>
</dbReference>
<dbReference type="EMBL" id="VTOW01000003">
    <property type="protein sequence ID" value="NKE72622.1"/>
    <property type="molecule type" value="Genomic_DNA"/>
</dbReference>
<dbReference type="GO" id="GO:0009307">
    <property type="term" value="P:DNA restriction-modification system"/>
    <property type="evidence" value="ECO:0007669"/>
    <property type="project" value="InterPro"/>
</dbReference>
<dbReference type="AlphaFoldDB" id="A0A7X6DSU5"/>
<sequence>MPTVTAQFLRDLVSEGIAASISMHRASREANADDYVRPEDEEPTDDEIDDFLFSNPLLDGETVSHLTDPGLLGFFASTAVASDDWLFEFREHIASWADTQEWQAADLVFYHAIDHVNPPTPDREVWTPNSALVPAAVFLANSPSHLLLADKLLREGKLLSELGWRQFEHLIAELLETHGWNVTLMQGSRDGGIDVLAERVDPILGALKAIWQAKKYSTNRKVQLSHLRELSAVVERDRVTKGIIVTTSTFTRGAIEWVQRDTYRLDAKDGQYVERWVRRRLYET</sequence>
<name>A0A7X6DSU5_9BACT</name>
<dbReference type="PANTHER" id="PTHR30015">
    <property type="entry name" value="MRR RESTRICTION SYSTEM PROTEIN"/>
    <property type="match status" value="1"/>
</dbReference>
<evidence type="ECO:0000313" key="3">
    <source>
        <dbReference type="Proteomes" id="UP000534783"/>
    </source>
</evidence>
<protein>
    <submittedName>
        <fullName evidence="2">Restriction endonuclease</fullName>
    </submittedName>
</protein>